<dbReference type="GeneID" id="65067692"/>
<dbReference type="Pfam" id="PF13392">
    <property type="entry name" value="HNH_3"/>
    <property type="match status" value="1"/>
</dbReference>
<evidence type="ECO:0000313" key="3">
    <source>
        <dbReference type="Proteomes" id="UP000259464"/>
    </source>
</evidence>
<proteinExistence type="predicted"/>
<dbReference type="InterPro" id="IPR044925">
    <property type="entry name" value="His-Me_finger_sf"/>
</dbReference>
<accession>A0A345GTW3</accession>
<evidence type="ECO:0000259" key="1">
    <source>
        <dbReference type="Pfam" id="PF13392"/>
    </source>
</evidence>
<dbReference type="SUPFAM" id="SSF54060">
    <property type="entry name" value="His-Me finger endonucleases"/>
    <property type="match status" value="1"/>
</dbReference>
<protein>
    <submittedName>
        <fullName evidence="2">HNH homing endonuclease</fullName>
    </submittedName>
</protein>
<dbReference type="RefSeq" id="YP_010078764.1">
    <property type="nucleotide sequence ID" value="NC_054964.1"/>
</dbReference>
<keyword evidence="3" id="KW-1185">Reference proteome</keyword>
<dbReference type="InterPro" id="IPR044930">
    <property type="entry name" value="Homing_endonuclease_His-Me"/>
</dbReference>
<name>A0A345GTW3_9CAUD</name>
<evidence type="ECO:0000313" key="2">
    <source>
        <dbReference type="EMBL" id="AXG67727.1"/>
    </source>
</evidence>
<keyword evidence="2" id="KW-0255">Endonuclease</keyword>
<dbReference type="EMBL" id="MH638294">
    <property type="protein sequence ID" value="AXG67727.1"/>
    <property type="molecule type" value="Genomic_DNA"/>
</dbReference>
<dbReference type="InterPro" id="IPR003615">
    <property type="entry name" value="HNH_nuc"/>
</dbReference>
<sequence>MTFNRDVNCYRATPRSLQTSKPGPEKGPRLTAAQKIEHYSERIPIAGCWIWIGKADAAGYGKVWDSGKESRAHRVSYREFKGEVPDGLCVCHHCDTPACVNPHHLFLGTNAENTADMIAKGRKAPAKVRHGEDCHLSKLTADDVRFIRSSGLRAKELALRFDVTPTQIYEILARRAWKSVS</sequence>
<organism evidence="2 3">
    <name type="scientific">Ralstonia phage GP4</name>
    <dbReference type="NCBI Taxonomy" id="2282904"/>
    <lineage>
        <taxon>Viruses</taxon>
        <taxon>Duplodnaviria</taxon>
        <taxon>Heunggongvirae</taxon>
        <taxon>Uroviricota</taxon>
        <taxon>Caudoviricetes</taxon>
        <taxon>Gervaisevirus</taxon>
        <taxon>Gervaisevirus GP4</taxon>
    </lineage>
</organism>
<keyword evidence="2" id="KW-0540">Nuclease</keyword>
<feature type="domain" description="HNH nuclease" evidence="1">
    <location>
        <begin position="71"/>
        <end position="114"/>
    </location>
</feature>
<dbReference type="KEGG" id="vg:65067692"/>
<dbReference type="GO" id="GO:0004519">
    <property type="term" value="F:endonuclease activity"/>
    <property type="evidence" value="ECO:0007669"/>
    <property type="project" value="UniProtKB-KW"/>
</dbReference>
<keyword evidence="2" id="KW-0378">Hydrolase</keyword>
<dbReference type="Gene3D" id="3.90.75.10">
    <property type="entry name" value="Homing Intron 3 (I-ppo) Encoded Endonuclease, Chain A"/>
    <property type="match status" value="1"/>
</dbReference>
<reference evidence="2 3" key="1">
    <citation type="submission" date="2018-07" db="EMBL/GenBank/DDBJ databases">
        <title>Complete sequence of phage GP4.</title>
        <authorList>
            <person name="Wang R."/>
            <person name="Tong Y."/>
            <person name="Liu H."/>
        </authorList>
    </citation>
    <scope>NUCLEOTIDE SEQUENCE [LARGE SCALE GENOMIC DNA]</scope>
</reference>
<dbReference type="Proteomes" id="UP000259464">
    <property type="component" value="Segment"/>
</dbReference>